<keyword evidence="2" id="KW-0288">FMN</keyword>
<dbReference type="EMBL" id="VBAK01000097">
    <property type="protein sequence ID" value="TMI91333.1"/>
    <property type="molecule type" value="Genomic_DNA"/>
</dbReference>
<keyword evidence="1" id="KW-0285">Flavoprotein</keyword>
<keyword evidence="4" id="KW-0503">Monooxygenase</keyword>
<dbReference type="AlphaFoldDB" id="A0A537K6C2"/>
<evidence type="ECO:0000256" key="3">
    <source>
        <dbReference type="ARBA" id="ARBA00023002"/>
    </source>
</evidence>
<dbReference type="Gene3D" id="3.20.20.70">
    <property type="entry name" value="Aldolase class I"/>
    <property type="match status" value="1"/>
</dbReference>
<dbReference type="PANTHER" id="PTHR32332:SF31">
    <property type="entry name" value="2-NITROPROPANE DIOXYGENASE FAMILY, PUTATIVE (AFU_ORTHOLOGUE AFUA_2G09850)-RELATED"/>
    <property type="match status" value="1"/>
</dbReference>
<organism evidence="4 5">
    <name type="scientific">Candidatus Segetimicrobium genomatis</name>
    <dbReference type="NCBI Taxonomy" id="2569760"/>
    <lineage>
        <taxon>Bacteria</taxon>
        <taxon>Bacillati</taxon>
        <taxon>Candidatus Sysuimicrobiota</taxon>
        <taxon>Candidatus Sysuimicrobiia</taxon>
        <taxon>Candidatus Sysuimicrobiales</taxon>
        <taxon>Candidatus Segetimicrobiaceae</taxon>
        <taxon>Candidatus Segetimicrobium</taxon>
    </lineage>
</organism>
<dbReference type="InterPro" id="IPR004136">
    <property type="entry name" value="NMO"/>
</dbReference>
<dbReference type="PANTHER" id="PTHR32332">
    <property type="entry name" value="2-NITROPROPANE DIOXYGENASE"/>
    <property type="match status" value="1"/>
</dbReference>
<keyword evidence="3" id="KW-0560">Oxidoreductase</keyword>
<evidence type="ECO:0000256" key="2">
    <source>
        <dbReference type="ARBA" id="ARBA00022643"/>
    </source>
</evidence>
<dbReference type="GO" id="GO:0018580">
    <property type="term" value="F:nitronate monooxygenase activity"/>
    <property type="evidence" value="ECO:0007669"/>
    <property type="project" value="InterPro"/>
</dbReference>
<dbReference type="Proteomes" id="UP000318509">
    <property type="component" value="Unassembled WGS sequence"/>
</dbReference>
<protein>
    <submittedName>
        <fullName evidence="4">Nitronate monooxygenase</fullName>
    </submittedName>
</protein>
<proteinExistence type="predicted"/>
<evidence type="ECO:0000313" key="5">
    <source>
        <dbReference type="Proteomes" id="UP000318509"/>
    </source>
</evidence>
<sequence>MGIRTPFAERFSLTYPILLAPMGGIAGGRLAAAVSNAGGLGLVGGGYGDLEWLEAELALAREGTRRPWGVGVITWHAGIEAVKLALRFRPDVFFLSFGDPRPFAALIKDAGCALICQVQDVDAAQQAKAAGADVIVAQGTEAGGHGAVRAALPLVPSVADAVAPTPVLAAGGISEGRGLAAALMLGAQGAVVGTRFYACQESLGHPSAKRRIVGADGGDTVRTHMFDVVRGYAWPAPFTGRALRNRFTARWAGRDDELARSLDEERPRYQAAAAAGDFETAVVWAGEGVDLIADVPSAAEIVQRIGREAERRLGMASGLIV</sequence>
<dbReference type="Pfam" id="PF03060">
    <property type="entry name" value="NMO"/>
    <property type="match status" value="2"/>
</dbReference>
<name>A0A537K6C2_9BACT</name>
<gene>
    <name evidence="4" type="ORF">E6H00_04275</name>
</gene>
<dbReference type="InterPro" id="IPR013785">
    <property type="entry name" value="Aldolase_TIM"/>
</dbReference>
<evidence type="ECO:0000256" key="1">
    <source>
        <dbReference type="ARBA" id="ARBA00022630"/>
    </source>
</evidence>
<dbReference type="CDD" id="cd04730">
    <property type="entry name" value="NPD_like"/>
    <property type="match status" value="1"/>
</dbReference>
<reference evidence="4 5" key="1">
    <citation type="journal article" date="2019" name="Nat. Microbiol.">
        <title>Mediterranean grassland soil C-N compound turnover is dependent on rainfall and depth, and is mediated by genomically divergent microorganisms.</title>
        <authorList>
            <person name="Diamond S."/>
            <person name="Andeer P.F."/>
            <person name="Li Z."/>
            <person name="Crits-Christoph A."/>
            <person name="Burstein D."/>
            <person name="Anantharaman K."/>
            <person name="Lane K.R."/>
            <person name="Thomas B.C."/>
            <person name="Pan C."/>
            <person name="Northen T.R."/>
            <person name="Banfield J.F."/>
        </authorList>
    </citation>
    <scope>NUCLEOTIDE SEQUENCE [LARGE SCALE GENOMIC DNA]</scope>
    <source>
        <strain evidence="4">NP_3</strain>
    </source>
</reference>
<evidence type="ECO:0000313" key="4">
    <source>
        <dbReference type="EMBL" id="TMI91333.1"/>
    </source>
</evidence>
<accession>A0A537K6C2</accession>
<comment type="caution">
    <text evidence="4">The sequence shown here is derived from an EMBL/GenBank/DDBJ whole genome shotgun (WGS) entry which is preliminary data.</text>
</comment>
<dbReference type="SUPFAM" id="SSF51412">
    <property type="entry name" value="Inosine monophosphate dehydrogenase (IMPDH)"/>
    <property type="match status" value="1"/>
</dbReference>